<evidence type="ECO:0000313" key="2">
    <source>
        <dbReference type="WBParaSite" id="maker-unitig_22788-snap-gene-0.1-mRNA-1"/>
    </source>
</evidence>
<reference evidence="2" key="1">
    <citation type="submission" date="2016-11" db="UniProtKB">
        <authorList>
            <consortium name="WormBaseParasite"/>
        </authorList>
    </citation>
    <scope>IDENTIFICATION</scope>
</reference>
<accession>A0A1I8F7D8</accession>
<dbReference type="Proteomes" id="UP000095280">
    <property type="component" value="Unplaced"/>
</dbReference>
<organism evidence="1 2">
    <name type="scientific">Macrostomum lignano</name>
    <dbReference type="NCBI Taxonomy" id="282301"/>
    <lineage>
        <taxon>Eukaryota</taxon>
        <taxon>Metazoa</taxon>
        <taxon>Spiralia</taxon>
        <taxon>Lophotrochozoa</taxon>
        <taxon>Platyhelminthes</taxon>
        <taxon>Rhabditophora</taxon>
        <taxon>Macrostomorpha</taxon>
        <taxon>Macrostomida</taxon>
        <taxon>Macrostomidae</taxon>
        <taxon>Macrostomum</taxon>
    </lineage>
</organism>
<name>A0A1I8F7D8_9PLAT</name>
<sequence>TGRRPVAESSMLTAMTPAEPRLFVKRQADAADRGRRRAAKRRIELVEGQAIMIRCKRQCRQTAGSLSLPGISVVEPHLKGAVRTWTGPVTAGSQDMTVYRQRHAQR</sequence>
<dbReference type="WBParaSite" id="maker-unitig_22788-snap-gene-0.1-mRNA-1">
    <property type="protein sequence ID" value="maker-unitig_22788-snap-gene-0.1-mRNA-1"/>
    <property type="gene ID" value="maker-unitig_22788-snap-gene-0.1"/>
</dbReference>
<dbReference type="AlphaFoldDB" id="A0A1I8F7D8"/>
<protein>
    <submittedName>
        <fullName evidence="2">Transposase</fullName>
    </submittedName>
</protein>
<keyword evidence="1" id="KW-1185">Reference proteome</keyword>
<proteinExistence type="predicted"/>
<evidence type="ECO:0000313" key="1">
    <source>
        <dbReference type="Proteomes" id="UP000095280"/>
    </source>
</evidence>